<name>A0A9P7GQM3_9AGAR</name>
<comment type="caution">
    <text evidence="1">The sequence shown here is derived from an EMBL/GenBank/DDBJ whole genome shotgun (WGS) entry which is preliminary data.</text>
</comment>
<dbReference type="AlphaFoldDB" id="A0A9P7GQM3"/>
<organism evidence="1 2">
    <name type="scientific">Sphagnurus paluster</name>
    <dbReference type="NCBI Taxonomy" id="117069"/>
    <lineage>
        <taxon>Eukaryota</taxon>
        <taxon>Fungi</taxon>
        <taxon>Dikarya</taxon>
        <taxon>Basidiomycota</taxon>
        <taxon>Agaricomycotina</taxon>
        <taxon>Agaricomycetes</taxon>
        <taxon>Agaricomycetidae</taxon>
        <taxon>Agaricales</taxon>
        <taxon>Tricholomatineae</taxon>
        <taxon>Lyophyllaceae</taxon>
        <taxon>Sphagnurus</taxon>
    </lineage>
</organism>
<dbReference type="EMBL" id="JABCKI010000094">
    <property type="protein sequence ID" value="KAG5652833.1"/>
    <property type="molecule type" value="Genomic_DNA"/>
</dbReference>
<gene>
    <name evidence="1" type="ORF">H0H81_003457</name>
</gene>
<proteinExistence type="predicted"/>
<reference evidence="1" key="2">
    <citation type="submission" date="2021-10" db="EMBL/GenBank/DDBJ databases">
        <title>Phylogenomics reveals ancestral predisposition of the termite-cultivated fungus Termitomyces towards a domesticated lifestyle.</title>
        <authorList>
            <person name="Auxier B."/>
            <person name="Grum-Grzhimaylo A."/>
            <person name="Cardenas M.E."/>
            <person name="Lodge J.D."/>
            <person name="Laessoe T."/>
            <person name="Pedersen O."/>
            <person name="Smith M.E."/>
            <person name="Kuyper T.W."/>
            <person name="Franco-Molano E.A."/>
            <person name="Baroni T.J."/>
            <person name="Aanen D.K."/>
        </authorList>
    </citation>
    <scope>NUCLEOTIDE SEQUENCE</scope>
    <source>
        <strain evidence="1">D49</strain>
    </source>
</reference>
<protein>
    <submittedName>
        <fullName evidence="1">Uncharacterized protein</fullName>
    </submittedName>
</protein>
<accession>A0A9P7GQM3</accession>
<evidence type="ECO:0000313" key="1">
    <source>
        <dbReference type="EMBL" id="KAG5652833.1"/>
    </source>
</evidence>
<sequence>MDAAAMDYFMIELVNTLKESSAVATARSKKIEKEMIEAGLIPPPSATASGALAKKDSARDSVTSLNSRNTGKATVLDEDEEAVRARLEAIGIHVGANFTERYVEILFYASRQD</sequence>
<dbReference type="Proteomes" id="UP000717328">
    <property type="component" value="Unassembled WGS sequence"/>
</dbReference>
<evidence type="ECO:0000313" key="2">
    <source>
        <dbReference type="Proteomes" id="UP000717328"/>
    </source>
</evidence>
<keyword evidence="2" id="KW-1185">Reference proteome</keyword>
<dbReference type="OrthoDB" id="941624at2759"/>
<reference evidence="1" key="1">
    <citation type="submission" date="2021-02" db="EMBL/GenBank/DDBJ databases">
        <authorList>
            <person name="Nieuwenhuis M."/>
            <person name="Van De Peppel L.J.J."/>
        </authorList>
    </citation>
    <scope>NUCLEOTIDE SEQUENCE</scope>
    <source>
        <strain evidence="1">D49</strain>
    </source>
</reference>